<dbReference type="RefSeq" id="WP_138575055.1">
    <property type="nucleotide sequence ID" value="NZ_CP040818.1"/>
</dbReference>
<dbReference type="KEGG" id="ppru:FDP22_15585"/>
<reference evidence="2 3" key="1">
    <citation type="submission" date="2019-06" db="EMBL/GenBank/DDBJ databases">
        <title>Genome sequence of Rhodobacteraceae bacterium D4M1.</title>
        <authorList>
            <person name="Cao J."/>
        </authorList>
    </citation>
    <scope>NUCLEOTIDE SEQUENCE [LARGE SCALE GENOMIC DNA]</scope>
    <source>
        <strain evidence="2 3">D4M1</strain>
    </source>
</reference>
<dbReference type="InterPro" id="IPR053745">
    <property type="entry name" value="Viral_Tail_Comp_sf"/>
</dbReference>
<proteinExistence type="predicted"/>
<feature type="signal peptide" evidence="1">
    <location>
        <begin position="1"/>
        <end position="24"/>
    </location>
</feature>
<gene>
    <name evidence="2" type="ORF">FDP22_15585</name>
</gene>
<name>A0A5B8FI00_9RHOB</name>
<keyword evidence="3" id="KW-1185">Reference proteome</keyword>
<dbReference type="Pfam" id="PF11367">
    <property type="entry name" value="Tail_completion_gp17"/>
    <property type="match status" value="1"/>
</dbReference>
<organism evidence="2 3">
    <name type="scientific">Paroceanicella profunda</name>
    <dbReference type="NCBI Taxonomy" id="2579971"/>
    <lineage>
        <taxon>Bacteria</taxon>
        <taxon>Pseudomonadati</taxon>
        <taxon>Pseudomonadota</taxon>
        <taxon>Alphaproteobacteria</taxon>
        <taxon>Rhodobacterales</taxon>
        <taxon>Paracoccaceae</taxon>
        <taxon>Paroceanicella</taxon>
    </lineage>
</organism>
<evidence type="ECO:0000313" key="2">
    <source>
        <dbReference type="EMBL" id="QDL93081.1"/>
    </source>
</evidence>
<keyword evidence="1" id="KW-0732">Signal</keyword>
<dbReference type="EMBL" id="CP040818">
    <property type="protein sequence ID" value="QDL93081.1"/>
    <property type="molecule type" value="Genomic_DNA"/>
</dbReference>
<evidence type="ECO:0000313" key="3">
    <source>
        <dbReference type="Proteomes" id="UP000305888"/>
    </source>
</evidence>
<dbReference type="Gene3D" id="3.30.2000.30">
    <property type="match status" value="1"/>
</dbReference>
<protein>
    <submittedName>
        <fullName evidence="2">DUF3168 domain-containing protein</fullName>
    </submittedName>
</protein>
<sequence>MTYAMSWALQKAVFARLSGDAALAALVGTGVHDAPPHAARSTDPLAVYVTLGDETARAWSTADSAGCTHDFDVTVHSGAEGFAASKAVAGAVCDALVDAEMALDRGHLVALRFLQARAQRGRSPEKRRITLRFRAVIEDT</sequence>
<dbReference type="OrthoDB" id="7644395at2"/>
<dbReference type="Proteomes" id="UP000305888">
    <property type="component" value="Chromosome"/>
</dbReference>
<dbReference type="AlphaFoldDB" id="A0A5B8FI00"/>
<feature type="chain" id="PRO_5022917878" evidence="1">
    <location>
        <begin position="25"/>
        <end position="140"/>
    </location>
</feature>
<accession>A0A5B8FI00</accession>
<evidence type="ECO:0000256" key="1">
    <source>
        <dbReference type="SAM" id="SignalP"/>
    </source>
</evidence>
<dbReference type="InterPro" id="IPR021508">
    <property type="entry name" value="Gp17-like"/>
</dbReference>